<gene>
    <name evidence="2" type="ORF">NA66_1001824</name>
</gene>
<protein>
    <submittedName>
        <fullName evidence="2">Rubrerythrin</fullName>
    </submittedName>
</protein>
<organism evidence="2 3">
    <name type="scientific">Burkholderia pyrrocinia</name>
    <name type="common">Pseudomonas pyrrocinia</name>
    <dbReference type="NCBI Taxonomy" id="60550"/>
    <lineage>
        <taxon>Bacteria</taxon>
        <taxon>Pseudomonadati</taxon>
        <taxon>Pseudomonadota</taxon>
        <taxon>Betaproteobacteria</taxon>
        <taxon>Burkholderiales</taxon>
        <taxon>Burkholderiaceae</taxon>
        <taxon>Burkholderia</taxon>
        <taxon>Burkholderia cepacia complex</taxon>
    </lineage>
</organism>
<evidence type="ECO:0000259" key="1">
    <source>
        <dbReference type="Pfam" id="PF02915"/>
    </source>
</evidence>
<dbReference type="Pfam" id="PF02915">
    <property type="entry name" value="Rubrerythrin"/>
    <property type="match status" value="1"/>
</dbReference>
<dbReference type="EMBL" id="QJJY01000001">
    <property type="protein sequence ID" value="PXX41214.1"/>
    <property type="molecule type" value="Genomic_DNA"/>
</dbReference>
<dbReference type="InterPro" id="IPR009078">
    <property type="entry name" value="Ferritin-like_SF"/>
</dbReference>
<evidence type="ECO:0000313" key="3">
    <source>
        <dbReference type="Proteomes" id="UP000247755"/>
    </source>
</evidence>
<reference evidence="2 3" key="1">
    <citation type="submission" date="2018-05" db="EMBL/GenBank/DDBJ databases">
        <title>Comparative genomics of bacterial root endophytes of switchgrass collected from native prairies over two seasons.</title>
        <authorList>
            <person name="Tang Y."/>
        </authorList>
    </citation>
    <scope>NUCLEOTIDE SEQUENCE [LARGE SCALE GENOMIC DNA]</scope>
    <source>
        <strain evidence="2 3">NFIX32</strain>
    </source>
</reference>
<dbReference type="GO" id="GO:0046872">
    <property type="term" value="F:metal ion binding"/>
    <property type="evidence" value="ECO:0007669"/>
    <property type="project" value="InterPro"/>
</dbReference>
<dbReference type="InterPro" id="IPR012348">
    <property type="entry name" value="RNR-like"/>
</dbReference>
<dbReference type="Gene3D" id="1.10.620.20">
    <property type="entry name" value="Ribonucleotide Reductase, subunit A"/>
    <property type="match status" value="1"/>
</dbReference>
<dbReference type="Proteomes" id="UP000247755">
    <property type="component" value="Unassembled WGS sequence"/>
</dbReference>
<accession>A0A318J1E5</accession>
<comment type="caution">
    <text evidence="2">The sequence shown here is derived from an EMBL/GenBank/DDBJ whole genome shotgun (WGS) entry which is preliminary data.</text>
</comment>
<name>A0A318J1E5_BURPY</name>
<dbReference type="GO" id="GO:0016491">
    <property type="term" value="F:oxidoreductase activity"/>
    <property type="evidence" value="ECO:0007669"/>
    <property type="project" value="InterPro"/>
</dbReference>
<sequence>MALASMSPSSRAEPGSRESVLGSARFYHLFDQAESVRWKISDLPWERLDHSLVSDELLDVVTEIAMSELTTWSASRMFLEKFHDDVDFTQWVSVWMYEETKHPYVLMRWLELAGRSFDADFVASGRATEPFIRSRVGTLVMNILSEIEASSIYMRLSKAVREPVLKTITRLLSSDEARHSGSFYVYASKMIACSNRPRTERIEALKVLYFWLTSLRDVQHPVAIVSRLVSGLSRESDELPGVDDRGLIDARMRSVIGTLVGISLDSADDVMEQIRRLALG</sequence>
<proteinExistence type="predicted"/>
<dbReference type="SUPFAM" id="SSF47240">
    <property type="entry name" value="Ferritin-like"/>
    <property type="match status" value="1"/>
</dbReference>
<evidence type="ECO:0000313" key="2">
    <source>
        <dbReference type="EMBL" id="PXX41214.1"/>
    </source>
</evidence>
<dbReference type="RefSeq" id="WP_110281289.1">
    <property type="nucleotide sequence ID" value="NZ_QJJY01000001.1"/>
</dbReference>
<dbReference type="AlphaFoldDB" id="A0A318J1E5"/>
<feature type="domain" description="Rubrerythrin diiron-binding" evidence="1">
    <location>
        <begin position="139"/>
        <end position="219"/>
    </location>
</feature>
<dbReference type="InterPro" id="IPR003251">
    <property type="entry name" value="Rr_diiron-bd_dom"/>
</dbReference>